<dbReference type="EMBL" id="LT960612">
    <property type="protein sequence ID" value="SON52399.1"/>
    <property type="molecule type" value="Genomic_DNA"/>
</dbReference>
<protein>
    <recommendedName>
        <fullName evidence="4">Secreted protein</fullName>
    </recommendedName>
</protein>
<dbReference type="RefSeq" id="WP_102524661.1">
    <property type="nucleotide sequence ID" value="NZ_LT960612.1"/>
</dbReference>
<keyword evidence="3" id="KW-1185">Reference proteome</keyword>
<reference evidence="2 3" key="1">
    <citation type="submission" date="2017-10" db="EMBL/GenBank/DDBJ databases">
        <authorList>
            <person name="Banno H."/>
            <person name="Chua N.-H."/>
        </authorList>
    </citation>
    <scope>NUCLEOTIDE SEQUENCE [LARGE SCALE GENOMIC DNA]</scope>
    <source>
        <strain evidence="2">Vibrio tapetis CECT4600</strain>
    </source>
</reference>
<gene>
    <name evidence="2" type="ORF">VTAP4600_B0788</name>
</gene>
<name>A0A2N8ZKG1_9VIBR</name>
<accession>A0A2N8ZKG1</accession>
<dbReference type="Proteomes" id="UP000235828">
    <property type="component" value="Chromosome B"/>
</dbReference>
<organism evidence="2 3">
    <name type="scientific">Vibrio tapetis subsp. tapetis</name>
    <dbReference type="NCBI Taxonomy" id="1671868"/>
    <lineage>
        <taxon>Bacteria</taxon>
        <taxon>Pseudomonadati</taxon>
        <taxon>Pseudomonadota</taxon>
        <taxon>Gammaproteobacteria</taxon>
        <taxon>Vibrionales</taxon>
        <taxon>Vibrionaceae</taxon>
        <taxon>Vibrio</taxon>
    </lineage>
</organism>
<feature type="signal peptide" evidence="1">
    <location>
        <begin position="1"/>
        <end position="22"/>
    </location>
</feature>
<evidence type="ECO:0000313" key="3">
    <source>
        <dbReference type="Proteomes" id="UP000235828"/>
    </source>
</evidence>
<dbReference type="OrthoDB" id="6313323at2"/>
<keyword evidence="1" id="KW-0732">Signal</keyword>
<proteinExistence type="predicted"/>
<evidence type="ECO:0008006" key="4">
    <source>
        <dbReference type="Google" id="ProtNLM"/>
    </source>
</evidence>
<dbReference type="AlphaFoldDB" id="A0A2N8ZKG1"/>
<evidence type="ECO:0000313" key="2">
    <source>
        <dbReference type="EMBL" id="SON52399.1"/>
    </source>
</evidence>
<feature type="chain" id="PRO_5014938504" description="Secreted protein" evidence="1">
    <location>
        <begin position="23"/>
        <end position="295"/>
    </location>
</feature>
<evidence type="ECO:0000256" key="1">
    <source>
        <dbReference type="SAM" id="SignalP"/>
    </source>
</evidence>
<dbReference type="KEGG" id="vta:B0788"/>
<sequence>MWINRRFLICFLASILSGHALSSNLDCQFNLLSIEPLSAKSTYDVFFTGGMPLIQNYQIRAEITGQECAIDVELDIDQGAKVLRRSGSKEMKLEWHGNAGYEKAGRWYISLSELNETARFQIRYPPNQWLTAGHFTGQLHASFSGPNANLAQQEQQLTYDVSVSVLPSAKIQFYGLSQRHYELNIGDLTKNKTVQPGPKLWVQSTGGYSITVESINRGVLRHQSENSQWDIAYQLTLENQNIDLNQSIDQWFSQHSTSGKPIPMTFLVGDTKNKPSGRYHDTVNISIQPELTQQP</sequence>